<comment type="caution">
    <text evidence="6">The sequence shown here is derived from an EMBL/GenBank/DDBJ whole genome shotgun (WGS) entry which is preliminary data.</text>
</comment>
<feature type="disulfide bond" description="Redox-active" evidence="4">
    <location>
        <begin position="58"/>
        <end position="62"/>
    </location>
</feature>
<accession>A0A154WFU5</accession>
<evidence type="ECO:0000313" key="6">
    <source>
        <dbReference type="EMBL" id="KZD12401.1"/>
    </source>
</evidence>
<organism evidence="6 7">
    <name type="scientific">Oceanibaculum pacificum</name>
    <dbReference type="NCBI Taxonomy" id="580166"/>
    <lineage>
        <taxon>Bacteria</taxon>
        <taxon>Pseudomonadati</taxon>
        <taxon>Pseudomonadota</taxon>
        <taxon>Alphaproteobacteria</taxon>
        <taxon>Rhodospirillales</taxon>
        <taxon>Oceanibaculaceae</taxon>
        <taxon>Oceanibaculum</taxon>
    </lineage>
</organism>
<evidence type="ECO:0000256" key="3">
    <source>
        <dbReference type="PIRSR" id="PIRSR603782-1"/>
    </source>
</evidence>
<evidence type="ECO:0000256" key="1">
    <source>
        <dbReference type="ARBA" id="ARBA00010996"/>
    </source>
</evidence>
<evidence type="ECO:0000256" key="4">
    <source>
        <dbReference type="PIRSR" id="PIRSR603782-2"/>
    </source>
</evidence>
<feature type="binding site" evidence="3">
    <location>
        <position position="148"/>
    </location>
    <ligand>
        <name>Cu cation</name>
        <dbReference type="ChEBI" id="CHEBI:23378"/>
    </ligand>
</feature>
<evidence type="ECO:0000259" key="5">
    <source>
        <dbReference type="PROSITE" id="PS51352"/>
    </source>
</evidence>
<name>A0A154WFU5_9PROT</name>
<dbReference type="InterPro" id="IPR003782">
    <property type="entry name" value="SCO1/SenC"/>
</dbReference>
<gene>
    <name evidence="6" type="ORF">AUP43_16500</name>
</gene>
<keyword evidence="3" id="KW-0479">Metal-binding</keyword>
<dbReference type="PANTHER" id="PTHR12151">
    <property type="entry name" value="ELECTRON TRANSPORT PROTIN SCO1/SENC FAMILY MEMBER"/>
    <property type="match status" value="1"/>
</dbReference>
<dbReference type="Gene3D" id="3.40.30.10">
    <property type="entry name" value="Glutaredoxin"/>
    <property type="match status" value="1"/>
</dbReference>
<feature type="domain" description="Thioredoxin" evidence="5">
    <location>
        <begin position="20"/>
        <end position="182"/>
    </location>
</feature>
<dbReference type="STRING" id="580166.AUP43_16500"/>
<dbReference type="SUPFAM" id="SSF52833">
    <property type="entry name" value="Thioredoxin-like"/>
    <property type="match status" value="1"/>
</dbReference>
<evidence type="ECO:0000313" key="7">
    <source>
        <dbReference type="Proteomes" id="UP000076400"/>
    </source>
</evidence>
<dbReference type="AlphaFoldDB" id="A0A154WFU5"/>
<dbReference type="Proteomes" id="UP000076400">
    <property type="component" value="Unassembled WGS sequence"/>
</dbReference>
<dbReference type="GO" id="GO:0046872">
    <property type="term" value="F:metal ion binding"/>
    <property type="evidence" value="ECO:0007669"/>
    <property type="project" value="UniProtKB-KW"/>
</dbReference>
<dbReference type="Pfam" id="PF02630">
    <property type="entry name" value="SCO1-SenC"/>
    <property type="match status" value="1"/>
</dbReference>
<sequence>MGFLGLYAWKTSFQDDARQSALAAIRPDYTLTAHTGETVTERNYLGKWQLVFFGFTHCPDICPTTLAEVATVMDGLGEAARNVQPLFISIDPERDRPAAMAEYVAAFHPALIGLTGEPEAVAEAAQSFYAYYEMQPQSDAPDGYTMSHSSALYLLDPNGRFVHLFSYGTPAAEIVEDLKEKL</sequence>
<keyword evidence="7" id="KW-1185">Reference proteome</keyword>
<keyword evidence="2 3" id="KW-0186">Copper</keyword>
<feature type="binding site" evidence="3">
    <location>
        <position position="58"/>
    </location>
    <ligand>
        <name>Cu cation</name>
        <dbReference type="ChEBI" id="CHEBI:23378"/>
    </ligand>
</feature>
<comment type="similarity">
    <text evidence="1">Belongs to the SCO1/2 family.</text>
</comment>
<keyword evidence="4" id="KW-1015">Disulfide bond</keyword>
<dbReference type="FunFam" id="3.40.30.10:FF:000013">
    <property type="entry name" value="Blast:Protein SCO1 homolog, mitochondrial"/>
    <property type="match status" value="1"/>
</dbReference>
<dbReference type="EMBL" id="LPXN01000027">
    <property type="protein sequence ID" value="KZD12401.1"/>
    <property type="molecule type" value="Genomic_DNA"/>
</dbReference>
<feature type="binding site" evidence="3">
    <location>
        <position position="62"/>
    </location>
    <ligand>
        <name>Cu cation</name>
        <dbReference type="ChEBI" id="CHEBI:23378"/>
    </ligand>
</feature>
<dbReference type="InterPro" id="IPR036249">
    <property type="entry name" value="Thioredoxin-like_sf"/>
</dbReference>
<dbReference type="PANTHER" id="PTHR12151:SF25">
    <property type="entry name" value="LINALOOL DEHYDRATASE_ISOMERASE DOMAIN-CONTAINING PROTEIN"/>
    <property type="match status" value="1"/>
</dbReference>
<evidence type="ECO:0000256" key="2">
    <source>
        <dbReference type="ARBA" id="ARBA00023008"/>
    </source>
</evidence>
<proteinExistence type="inferred from homology"/>
<dbReference type="PROSITE" id="PS51352">
    <property type="entry name" value="THIOREDOXIN_2"/>
    <property type="match status" value="1"/>
</dbReference>
<protein>
    <submittedName>
        <fullName evidence="6">Electron transport protein SCO1/SenC</fullName>
    </submittedName>
</protein>
<reference evidence="6 7" key="1">
    <citation type="submission" date="2015-12" db="EMBL/GenBank/DDBJ databases">
        <title>Genome sequence of Oceanibaculum pacificum MCCC 1A02656.</title>
        <authorList>
            <person name="Lu L."/>
            <person name="Lai Q."/>
            <person name="Shao Z."/>
            <person name="Qian P."/>
        </authorList>
    </citation>
    <scope>NUCLEOTIDE SEQUENCE [LARGE SCALE GENOMIC DNA]</scope>
    <source>
        <strain evidence="6 7">MCCC 1A02656</strain>
    </source>
</reference>
<dbReference type="InterPro" id="IPR013766">
    <property type="entry name" value="Thioredoxin_domain"/>
</dbReference>
<dbReference type="CDD" id="cd02968">
    <property type="entry name" value="SCO"/>
    <property type="match status" value="1"/>
</dbReference>